<protein>
    <submittedName>
        <fullName evidence="1">Uncharacterized protein</fullName>
    </submittedName>
</protein>
<sequence>MIYFPTQLFLISEPWQIYSLPPIAQVRYQTDYFSEYPQQIRAGTERSAVLYQRQPGYYAVHYNEPRESAGGAVLQLNDGAIAVFPGEPDNTTRLTSTQATIGPIYTLQPDGSLAVPTGMVFIRFAEKVDVESHREAIKQAGYEIAQSLSYAPHSAWLRAQSGKISDALMGISKLEAIPDVENVEPQMLMARVLRQ</sequence>
<evidence type="ECO:0000313" key="1">
    <source>
        <dbReference type="EMBL" id="GET41836.1"/>
    </source>
</evidence>
<keyword evidence="2" id="KW-1185">Reference proteome</keyword>
<dbReference type="AlphaFoldDB" id="A0AAV3XJZ5"/>
<dbReference type="Proteomes" id="UP001050975">
    <property type="component" value="Unassembled WGS sequence"/>
</dbReference>
<evidence type="ECO:0000313" key="2">
    <source>
        <dbReference type="Proteomes" id="UP001050975"/>
    </source>
</evidence>
<name>A0AAV3XJZ5_9CYAN</name>
<reference evidence="1" key="1">
    <citation type="submission" date="2019-10" db="EMBL/GenBank/DDBJ databases">
        <title>Draft genome sequece of Microseira wollei NIES-4236.</title>
        <authorList>
            <person name="Yamaguchi H."/>
            <person name="Suzuki S."/>
            <person name="Kawachi M."/>
        </authorList>
    </citation>
    <scope>NUCLEOTIDE SEQUENCE</scope>
    <source>
        <strain evidence="1">NIES-4236</strain>
    </source>
</reference>
<dbReference type="RefSeq" id="WP_226588490.1">
    <property type="nucleotide sequence ID" value="NZ_BLAY01000136.1"/>
</dbReference>
<proteinExistence type="predicted"/>
<organism evidence="1 2">
    <name type="scientific">Microseira wollei NIES-4236</name>
    <dbReference type="NCBI Taxonomy" id="2530354"/>
    <lineage>
        <taxon>Bacteria</taxon>
        <taxon>Bacillati</taxon>
        <taxon>Cyanobacteriota</taxon>
        <taxon>Cyanophyceae</taxon>
        <taxon>Oscillatoriophycideae</taxon>
        <taxon>Aerosakkonematales</taxon>
        <taxon>Aerosakkonemataceae</taxon>
        <taxon>Microseira</taxon>
    </lineage>
</organism>
<dbReference type="EMBL" id="BLAY01000136">
    <property type="protein sequence ID" value="GET41836.1"/>
    <property type="molecule type" value="Genomic_DNA"/>
</dbReference>
<gene>
    <name evidence="1" type="ORF">MiSe_66500</name>
</gene>
<accession>A0AAV3XJZ5</accession>
<comment type="caution">
    <text evidence="1">The sequence shown here is derived from an EMBL/GenBank/DDBJ whole genome shotgun (WGS) entry which is preliminary data.</text>
</comment>